<name>A0ABW2TSY3_9PSEU</name>
<sequence length="240" mass="25056">MRLLVDEGVNVVSGSRTITPGLKETGALAVTVDLSTPDGPAHLVEQAVTEFGGIDVLVNNVGVGDTEDIARGALTTLLELPEEAWRHTFELHFYSALRAIRAALPTLVERAGVVVNVSSIAARVPGVGPFDYGVSKAALSALTKVVAGQYGDRGVRALSISPGPVSTGVWTDDDGFIAKLARENGREREEFAAELLAGMGTLTGRVTTPEEVARLIVFAASPNNVTGSEILVDGGVVKQL</sequence>
<dbReference type="Proteomes" id="UP001596512">
    <property type="component" value="Unassembled WGS sequence"/>
</dbReference>
<dbReference type="GO" id="GO:0016491">
    <property type="term" value="F:oxidoreductase activity"/>
    <property type="evidence" value="ECO:0007669"/>
    <property type="project" value="UniProtKB-KW"/>
</dbReference>
<dbReference type="Gene3D" id="3.40.50.720">
    <property type="entry name" value="NAD(P)-binding Rossmann-like Domain"/>
    <property type="match status" value="1"/>
</dbReference>
<gene>
    <name evidence="2" type="ORF">ACFQV2_22920</name>
</gene>
<keyword evidence="3" id="KW-1185">Reference proteome</keyword>
<evidence type="ECO:0000256" key="1">
    <source>
        <dbReference type="ARBA" id="ARBA00006484"/>
    </source>
</evidence>
<reference evidence="3" key="1">
    <citation type="journal article" date="2019" name="Int. J. Syst. Evol. Microbiol.">
        <title>The Global Catalogue of Microorganisms (GCM) 10K type strain sequencing project: providing services to taxonomists for standard genome sequencing and annotation.</title>
        <authorList>
            <consortium name="The Broad Institute Genomics Platform"/>
            <consortium name="The Broad Institute Genome Sequencing Center for Infectious Disease"/>
            <person name="Wu L."/>
            <person name="Ma J."/>
        </authorList>
    </citation>
    <scope>NUCLEOTIDE SEQUENCE [LARGE SCALE GENOMIC DNA]</scope>
    <source>
        <strain evidence="3">JCM 17695</strain>
    </source>
</reference>
<dbReference type="EMBL" id="JBHTEY010000004">
    <property type="protein sequence ID" value="MFC7615913.1"/>
    <property type="molecule type" value="Genomic_DNA"/>
</dbReference>
<comment type="caution">
    <text evidence="2">The sequence shown here is derived from an EMBL/GenBank/DDBJ whole genome shotgun (WGS) entry which is preliminary data.</text>
</comment>
<evidence type="ECO:0000313" key="3">
    <source>
        <dbReference type="Proteomes" id="UP001596512"/>
    </source>
</evidence>
<dbReference type="EC" id="1.1.1.-" evidence="2"/>
<evidence type="ECO:0000313" key="2">
    <source>
        <dbReference type="EMBL" id="MFC7615913.1"/>
    </source>
</evidence>
<dbReference type="SUPFAM" id="SSF51735">
    <property type="entry name" value="NAD(P)-binding Rossmann-fold domains"/>
    <property type="match status" value="1"/>
</dbReference>
<dbReference type="Pfam" id="PF13561">
    <property type="entry name" value="adh_short_C2"/>
    <property type="match status" value="1"/>
</dbReference>
<accession>A0ABW2TSY3</accession>
<dbReference type="InterPro" id="IPR002347">
    <property type="entry name" value="SDR_fam"/>
</dbReference>
<proteinExistence type="inferred from homology"/>
<dbReference type="PRINTS" id="PR00080">
    <property type="entry name" value="SDRFAMILY"/>
</dbReference>
<protein>
    <submittedName>
        <fullName evidence="2">SDR family NAD(P)-dependent oxidoreductase</fullName>
        <ecNumber evidence="2">1.1.1.-</ecNumber>
    </submittedName>
</protein>
<dbReference type="InterPro" id="IPR036291">
    <property type="entry name" value="NAD(P)-bd_dom_sf"/>
</dbReference>
<comment type="similarity">
    <text evidence="1">Belongs to the short-chain dehydrogenases/reductases (SDR) family.</text>
</comment>
<dbReference type="PANTHER" id="PTHR42760">
    <property type="entry name" value="SHORT-CHAIN DEHYDROGENASES/REDUCTASES FAMILY MEMBER"/>
    <property type="match status" value="1"/>
</dbReference>
<organism evidence="2 3">
    <name type="scientific">Actinokineospora soli</name>
    <dbReference type="NCBI Taxonomy" id="1048753"/>
    <lineage>
        <taxon>Bacteria</taxon>
        <taxon>Bacillati</taxon>
        <taxon>Actinomycetota</taxon>
        <taxon>Actinomycetes</taxon>
        <taxon>Pseudonocardiales</taxon>
        <taxon>Pseudonocardiaceae</taxon>
        <taxon>Actinokineospora</taxon>
    </lineage>
</organism>
<dbReference type="PRINTS" id="PR00081">
    <property type="entry name" value="GDHRDH"/>
</dbReference>
<keyword evidence="2" id="KW-0560">Oxidoreductase</keyword>